<evidence type="ECO:0000313" key="1">
    <source>
        <dbReference type="EMBL" id="MBB6690022.1"/>
    </source>
</evidence>
<gene>
    <name evidence="1" type="ORF">H7B90_01275</name>
</gene>
<evidence type="ECO:0000313" key="2">
    <source>
        <dbReference type="Proteomes" id="UP000553776"/>
    </source>
</evidence>
<dbReference type="InterPro" id="IPR024997">
    <property type="entry name" value="DUF3892"/>
</dbReference>
<comment type="caution">
    <text evidence="1">The sequence shown here is derived from an EMBL/GenBank/DDBJ whole genome shotgun (WGS) entry which is preliminary data.</text>
</comment>
<dbReference type="Proteomes" id="UP000553776">
    <property type="component" value="Unassembled WGS sequence"/>
</dbReference>
<keyword evidence="2" id="KW-1185">Reference proteome</keyword>
<dbReference type="Pfam" id="PF13031">
    <property type="entry name" value="DUF3892"/>
    <property type="match status" value="1"/>
</dbReference>
<name>A0A841TT35_9BACL</name>
<proteinExistence type="predicted"/>
<protein>
    <submittedName>
        <fullName evidence="1">DUF3892 domain-containing protein</fullName>
    </submittedName>
</protein>
<sequence>MASKHQITCVNKTDRYNPHERITHVGGKNADGTRWRITQQEAIQGIESGKWAFYVSAGGRTADVIVAKSQYGHKYLKTVADGAQPDNLLSLSECPL</sequence>
<accession>A0A841TT35</accession>
<dbReference type="RefSeq" id="WP_185134059.1">
    <property type="nucleotide sequence ID" value="NZ_BORM01000007.1"/>
</dbReference>
<dbReference type="EMBL" id="JACJVR010000004">
    <property type="protein sequence ID" value="MBB6690022.1"/>
    <property type="molecule type" value="Genomic_DNA"/>
</dbReference>
<dbReference type="AlphaFoldDB" id="A0A841TT35"/>
<organism evidence="1 2">
    <name type="scientific">Cohnella xylanilytica</name>
    <dbReference type="NCBI Taxonomy" id="557555"/>
    <lineage>
        <taxon>Bacteria</taxon>
        <taxon>Bacillati</taxon>
        <taxon>Bacillota</taxon>
        <taxon>Bacilli</taxon>
        <taxon>Bacillales</taxon>
        <taxon>Paenibacillaceae</taxon>
        <taxon>Cohnella</taxon>
    </lineage>
</organism>
<reference evidence="1 2" key="1">
    <citation type="submission" date="2020-08" db="EMBL/GenBank/DDBJ databases">
        <title>Cohnella phylogeny.</title>
        <authorList>
            <person name="Dunlap C."/>
        </authorList>
    </citation>
    <scope>NUCLEOTIDE SEQUENCE [LARGE SCALE GENOMIC DNA]</scope>
    <source>
        <strain evidence="1 2">DSM 25239</strain>
    </source>
</reference>